<dbReference type="OrthoDB" id="265717at2759"/>
<keyword evidence="1" id="KW-0732">Signal</keyword>
<evidence type="ECO:0000313" key="3">
    <source>
        <dbReference type="Proteomes" id="UP000504638"/>
    </source>
</evidence>
<evidence type="ECO:0000313" key="4">
    <source>
        <dbReference type="RefSeq" id="XP_033538973.1"/>
    </source>
</evidence>
<feature type="signal peptide" evidence="1">
    <location>
        <begin position="1"/>
        <end position="20"/>
    </location>
</feature>
<evidence type="ECO:0000256" key="1">
    <source>
        <dbReference type="SAM" id="SignalP"/>
    </source>
</evidence>
<accession>A0A6G1GH74</accession>
<dbReference type="GeneID" id="54422218"/>
<dbReference type="EMBL" id="ML975149">
    <property type="protein sequence ID" value="KAF1817342.1"/>
    <property type="molecule type" value="Genomic_DNA"/>
</dbReference>
<sequence length="378" mass="41196">MAPPRLLDLLVVFLATGIHAYNADRNTVYPPQCQASSANGNGSVRYPNTLTATANGTVAILPMALRDIEARFNLPVLTRAIHDLLPDFPADQYPAIVNIQELSWFQGKFWGLVDVNIDGSALRFEDGKLISIEFPFLDHLHDGHTSFRKKSALLVSPSQRWTLLGPWNDDLRILETDFDPSCGAYADIDGAFHVDAPAQPLFRFPPPGSPMVRSMFESVFRESLPSEAVPIGFRPFADDLLRFVTNVTNQPEFGPTGECDISKHLYTTPLSAMGPGGLRIMRGNVSAGAQMVCEDKEPECALGGGGLFDGIACVAGNKYDDKTPDCKGLRGWEDVYGLQGAHLFVEYAPVPCKELQGYPETGIWGDSDAEGTDNSDAD</sequence>
<protein>
    <submittedName>
        <fullName evidence="2 4">Uncharacterized protein</fullName>
    </submittedName>
</protein>
<dbReference type="Proteomes" id="UP000504638">
    <property type="component" value="Unplaced"/>
</dbReference>
<dbReference type="AlphaFoldDB" id="A0A6G1GH74"/>
<keyword evidence="3" id="KW-1185">Reference proteome</keyword>
<name>A0A6G1GH74_9PEZI</name>
<reference evidence="4" key="2">
    <citation type="submission" date="2020-04" db="EMBL/GenBank/DDBJ databases">
        <authorList>
            <consortium name="NCBI Genome Project"/>
        </authorList>
    </citation>
    <scope>NUCLEOTIDE SEQUENCE</scope>
    <source>
        <strain evidence="4">CBS 781.70</strain>
    </source>
</reference>
<reference evidence="4" key="3">
    <citation type="submission" date="2025-04" db="UniProtKB">
        <authorList>
            <consortium name="RefSeq"/>
        </authorList>
    </citation>
    <scope>IDENTIFICATION</scope>
    <source>
        <strain evidence="4">CBS 781.70</strain>
    </source>
</reference>
<feature type="chain" id="PRO_5044632107" evidence="1">
    <location>
        <begin position="21"/>
        <end position="378"/>
    </location>
</feature>
<gene>
    <name evidence="2 4" type="ORF">P152DRAFT_478339</name>
</gene>
<organism evidence="2">
    <name type="scientific">Eremomyces bilateralis CBS 781.70</name>
    <dbReference type="NCBI Taxonomy" id="1392243"/>
    <lineage>
        <taxon>Eukaryota</taxon>
        <taxon>Fungi</taxon>
        <taxon>Dikarya</taxon>
        <taxon>Ascomycota</taxon>
        <taxon>Pezizomycotina</taxon>
        <taxon>Dothideomycetes</taxon>
        <taxon>Dothideomycetes incertae sedis</taxon>
        <taxon>Eremomycetales</taxon>
        <taxon>Eremomycetaceae</taxon>
        <taxon>Eremomyces</taxon>
    </lineage>
</organism>
<dbReference type="RefSeq" id="XP_033538973.1">
    <property type="nucleotide sequence ID" value="XM_033681648.1"/>
</dbReference>
<proteinExistence type="predicted"/>
<evidence type="ECO:0000313" key="2">
    <source>
        <dbReference type="EMBL" id="KAF1817342.1"/>
    </source>
</evidence>
<reference evidence="2 4" key="1">
    <citation type="submission" date="2020-01" db="EMBL/GenBank/DDBJ databases">
        <authorList>
            <consortium name="DOE Joint Genome Institute"/>
            <person name="Haridas S."/>
            <person name="Albert R."/>
            <person name="Binder M."/>
            <person name="Bloem J."/>
            <person name="Labutti K."/>
            <person name="Salamov A."/>
            <person name="Andreopoulos B."/>
            <person name="Baker S.E."/>
            <person name="Barry K."/>
            <person name="Bills G."/>
            <person name="Bluhm B.H."/>
            <person name="Cannon C."/>
            <person name="Castanera R."/>
            <person name="Culley D.E."/>
            <person name="Daum C."/>
            <person name="Ezra D."/>
            <person name="Gonzalez J.B."/>
            <person name="Henrissat B."/>
            <person name="Kuo A."/>
            <person name="Liang C."/>
            <person name="Lipzen A."/>
            <person name="Lutzoni F."/>
            <person name="Magnuson J."/>
            <person name="Mondo S."/>
            <person name="Nolan M."/>
            <person name="Ohm R."/>
            <person name="Pangilinan J."/>
            <person name="Park H.-J."/>
            <person name="Ramirez L."/>
            <person name="Alfaro M."/>
            <person name="Sun H."/>
            <person name="Tritt A."/>
            <person name="Yoshinaga Y."/>
            <person name="Zwiers L.-H."/>
            <person name="Turgeon B.G."/>
            <person name="Goodwin S.B."/>
            <person name="Spatafora J.W."/>
            <person name="Crous P.W."/>
            <person name="Grigoriev I.V."/>
        </authorList>
    </citation>
    <scope>NUCLEOTIDE SEQUENCE</scope>
    <source>
        <strain evidence="2 4">CBS 781.70</strain>
    </source>
</reference>